<dbReference type="NCBIfam" id="TIGR00199">
    <property type="entry name" value="PncC_domain"/>
    <property type="match status" value="1"/>
</dbReference>
<dbReference type="InterPro" id="IPR008136">
    <property type="entry name" value="CinA_C"/>
</dbReference>
<evidence type="ECO:0000259" key="1">
    <source>
        <dbReference type="Pfam" id="PF02464"/>
    </source>
</evidence>
<reference evidence="2 3" key="1">
    <citation type="submission" date="2017-08" db="EMBL/GenBank/DDBJ databases">
        <title>Infants hospitalized years apart are colonized by the same room-sourced microbial strains.</title>
        <authorList>
            <person name="Brooks B."/>
            <person name="Olm M.R."/>
            <person name="Firek B.A."/>
            <person name="Baker R."/>
            <person name="Thomas B.C."/>
            <person name="Morowitz M.J."/>
            <person name="Banfield J.F."/>
        </authorList>
    </citation>
    <scope>NUCLEOTIDE SEQUENCE [LARGE SCALE GENOMIC DNA]</scope>
    <source>
        <strain evidence="2">S2_018_000_R3_119</strain>
    </source>
</reference>
<dbReference type="EMBL" id="QFMX01000004">
    <property type="protein sequence ID" value="PZO75316.1"/>
    <property type="molecule type" value="Genomic_DNA"/>
</dbReference>
<sequence>MDTILPAELVDAARKVVEQNRAIGRRVAVAESCTGGLVAAALTEIPGSSDVFEVGFVTYSNEAKLGVLKISSDVLETFGAVSIAVAWSMAQAALKQSGADIAVAITGVAGPGGGSLKKPVGTVVFGRAEKGRDPSDVHADRKDFGDLGRGGIRLQAALCALELLLPDAPAAEDSAAEDSAP</sequence>
<name>A0A2W4Z0T6_9SPHN</name>
<protein>
    <submittedName>
        <fullName evidence="2">Competence protein</fullName>
    </submittedName>
</protein>
<dbReference type="InterPro" id="IPR036653">
    <property type="entry name" value="CinA-like_C"/>
</dbReference>
<dbReference type="SUPFAM" id="SSF142433">
    <property type="entry name" value="CinA-like"/>
    <property type="match status" value="1"/>
</dbReference>
<dbReference type="Pfam" id="PF02464">
    <property type="entry name" value="CinA"/>
    <property type="match status" value="1"/>
</dbReference>
<organism evidence="2 3">
    <name type="scientific">Sphingomonas taxi</name>
    <dbReference type="NCBI Taxonomy" id="1549858"/>
    <lineage>
        <taxon>Bacteria</taxon>
        <taxon>Pseudomonadati</taxon>
        <taxon>Pseudomonadota</taxon>
        <taxon>Alphaproteobacteria</taxon>
        <taxon>Sphingomonadales</taxon>
        <taxon>Sphingomonadaceae</taxon>
        <taxon>Sphingomonas</taxon>
    </lineage>
</organism>
<dbReference type="AlphaFoldDB" id="A0A2W4Z0T6"/>
<evidence type="ECO:0000313" key="2">
    <source>
        <dbReference type="EMBL" id="PZO75316.1"/>
    </source>
</evidence>
<proteinExistence type="predicted"/>
<comment type="caution">
    <text evidence="2">The sequence shown here is derived from an EMBL/GenBank/DDBJ whole genome shotgun (WGS) entry which is preliminary data.</text>
</comment>
<feature type="domain" description="CinA C-terminal" evidence="1">
    <location>
        <begin position="13"/>
        <end position="165"/>
    </location>
</feature>
<evidence type="ECO:0000313" key="3">
    <source>
        <dbReference type="Proteomes" id="UP000249555"/>
    </source>
</evidence>
<dbReference type="Gene3D" id="3.90.950.20">
    <property type="entry name" value="CinA-like"/>
    <property type="match status" value="1"/>
</dbReference>
<gene>
    <name evidence="2" type="ORF">DI640_04695</name>
</gene>
<dbReference type="Proteomes" id="UP000249555">
    <property type="component" value="Unassembled WGS sequence"/>
</dbReference>
<accession>A0A2W4Z0T6</accession>